<dbReference type="KEGG" id="slw:BRW62_08675"/>
<dbReference type="GO" id="GO:0071949">
    <property type="term" value="F:FAD binding"/>
    <property type="evidence" value="ECO:0007669"/>
    <property type="project" value="InterPro"/>
</dbReference>
<dbReference type="RefSeq" id="WP_099799145.1">
    <property type="nucleotide sequence ID" value="NZ_CP018092.1"/>
</dbReference>
<dbReference type="InterPro" id="IPR002938">
    <property type="entry name" value="FAD-bd"/>
</dbReference>
<dbReference type="InterPro" id="IPR011777">
    <property type="entry name" value="Geranylgeranyl_Rdtase_fam"/>
</dbReference>
<evidence type="ECO:0000313" key="3">
    <source>
        <dbReference type="Proteomes" id="UP000231057"/>
    </source>
</evidence>
<evidence type="ECO:0000313" key="2">
    <source>
        <dbReference type="EMBL" id="ATS18809.1"/>
    </source>
</evidence>
<sequence>MYDCIIVGGGPAGGAAAYHLAQRGRSVLVLEKCPLPRSKPCTGGVSPAVAQWFDFDFSPAIVETTRTVRYTWKLEDAVERELNIPDPIWIVQRSVFDHFLLQQGQRLGVTVCDNTTVTGIDFTGDHWSVHTPTAAYRAAYVIAADGANSQMAQWLGFKPKVVRTAAVMTVPNEGGDRAVHFEFGLVKNGFLWSFPSGELRTVGVGVLRGGDRTDWEPVLQQYCAAHNLAMANSHVQYHPLCVWEGAQPLHTQHALLVGEAAGLVDPFSAEGIRPALYSGMCAAEAIDAALAGDPTALPNYSQRLQNEWGTDLAWAQRLAGLFHRMPGVGYRLAMKRPSATRRLGQVLCGELRYRDIAANAMKRLSTAFIPGR</sequence>
<gene>
    <name evidence="2" type="ORF">BRW62_08675</name>
</gene>
<accession>A0A2D2Q312</accession>
<dbReference type="GO" id="GO:0016628">
    <property type="term" value="F:oxidoreductase activity, acting on the CH-CH group of donors, NAD or NADP as acceptor"/>
    <property type="evidence" value="ECO:0007669"/>
    <property type="project" value="InterPro"/>
</dbReference>
<dbReference type="SUPFAM" id="SSF51905">
    <property type="entry name" value="FAD/NAD(P)-binding domain"/>
    <property type="match status" value="1"/>
</dbReference>
<dbReference type="EMBL" id="CP018092">
    <property type="protein sequence ID" value="ATS18809.1"/>
    <property type="molecule type" value="Genomic_DNA"/>
</dbReference>
<dbReference type="NCBIfam" id="TIGR02032">
    <property type="entry name" value="GG-red-SF"/>
    <property type="match status" value="1"/>
</dbReference>
<protein>
    <submittedName>
        <fullName evidence="2">NAD-binding protein</fullName>
    </submittedName>
</protein>
<proteinExistence type="predicted"/>
<dbReference type="Gene3D" id="3.50.50.60">
    <property type="entry name" value="FAD/NAD(P)-binding domain"/>
    <property type="match status" value="1"/>
</dbReference>
<keyword evidence="3" id="KW-1185">Reference proteome</keyword>
<dbReference type="Proteomes" id="UP000231057">
    <property type="component" value="Chromosome"/>
</dbReference>
<dbReference type="InterPro" id="IPR036188">
    <property type="entry name" value="FAD/NAD-bd_sf"/>
</dbReference>
<feature type="domain" description="FAD-binding" evidence="1">
    <location>
        <begin position="2"/>
        <end position="276"/>
    </location>
</feature>
<organism evidence="2 3">
    <name type="scientific">Parathermosynechococcus lividus PCC 6715</name>
    <dbReference type="NCBI Taxonomy" id="1917166"/>
    <lineage>
        <taxon>Bacteria</taxon>
        <taxon>Bacillati</taxon>
        <taxon>Cyanobacteriota</taxon>
        <taxon>Cyanophyceae</taxon>
        <taxon>Acaryochloridales</taxon>
        <taxon>Thermosynechococcaceae</taxon>
        <taxon>Parathermosynechococcus</taxon>
    </lineage>
</organism>
<dbReference type="AlphaFoldDB" id="A0A2D2Q312"/>
<dbReference type="PANTHER" id="PTHR42685">
    <property type="entry name" value="GERANYLGERANYL DIPHOSPHATE REDUCTASE"/>
    <property type="match status" value="1"/>
</dbReference>
<evidence type="ECO:0000259" key="1">
    <source>
        <dbReference type="Pfam" id="PF01494"/>
    </source>
</evidence>
<reference evidence="3" key="2">
    <citation type="journal article" date="2022" name="Front. Microbiol.">
        <title>Comparative Genomic Analysis Revealed Distinct Molecular Components and Organization of CO2-Concentrating Mechanism in Thermophilic Cyanobacteria.</title>
        <authorList>
            <person name="Tang J."/>
            <person name="Zhou H."/>
            <person name="Yao D."/>
            <person name="Riaz S."/>
            <person name="You D."/>
            <person name="Klepacz-Smolka A."/>
            <person name="Daroch M."/>
        </authorList>
    </citation>
    <scope>NUCLEOTIDE SEQUENCE [LARGE SCALE GENOMIC DNA]</scope>
    <source>
        <strain evidence="3">PCC 6715</strain>
    </source>
</reference>
<reference evidence="2 3" key="1">
    <citation type="submission" date="2016-11" db="EMBL/GenBank/DDBJ databases">
        <title>Complete genome sequence of thermophilic cyanobacteria strain Synechococcus sp. PCC6715.</title>
        <authorList>
            <person name="Tang J."/>
            <person name="Daroch M."/>
            <person name="Liang Y."/>
            <person name="Jiang D."/>
            <person name="Shah M."/>
        </authorList>
    </citation>
    <scope>NUCLEOTIDE SEQUENCE [LARGE SCALE GENOMIC DNA]</scope>
    <source>
        <strain evidence="2 3">PCC 6715</strain>
    </source>
</reference>
<dbReference type="PANTHER" id="PTHR42685:SF22">
    <property type="entry name" value="CONDITIONED MEDIUM FACTOR RECEPTOR 1"/>
    <property type="match status" value="1"/>
</dbReference>
<dbReference type="Pfam" id="PF01494">
    <property type="entry name" value="FAD_binding_3"/>
    <property type="match status" value="1"/>
</dbReference>
<dbReference type="InterPro" id="IPR050407">
    <property type="entry name" value="Geranylgeranyl_reductase"/>
</dbReference>
<name>A0A2D2Q312_PARLV</name>
<dbReference type="OrthoDB" id="9806565at2"/>
<dbReference type="PRINTS" id="PR00420">
    <property type="entry name" value="RNGMNOXGNASE"/>
</dbReference>